<dbReference type="eggNOG" id="COG1752">
    <property type="taxonomic scope" value="Bacteria"/>
</dbReference>
<evidence type="ECO:0000313" key="6">
    <source>
        <dbReference type="EMBL" id="ABB44599.1"/>
    </source>
</evidence>
<gene>
    <name evidence="6" type="ordered locus">Suden_1321</name>
</gene>
<dbReference type="Gene3D" id="3.40.1090.10">
    <property type="entry name" value="Cytosolic phospholipase A2 catalytic domain"/>
    <property type="match status" value="2"/>
</dbReference>
<dbReference type="KEGG" id="tdn:Suden_1321"/>
<name>Q30QY2_SULDN</name>
<evidence type="ECO:0000256" key="1">
    <source>
        <dbReference type="ARBA" id="ARBA00022801"/>
    </source>
</evidence>
<dbReference type="EMBL" id="CP000153">
    <property type="protein sequence ID" value="ABB44599.1"/>
    <property type="molecule type" value="Genomic_DNA"/>
</dbReference>
<dbReference type="GO" id="GO:0016787">
    <property type="term" value="F:hydrolase activity"/>
    <property type="evidence" value="ECO:0007669"/>
    <property type="project" value="UniProtKB-UniRule"/>
</dbReference>
<dbReference type="OrthoDB" id="5290098at2"/>
<keyword evidence="2 4" id="KW-0442">Lipid degradation</keyword>
<dbReference type="HOGENOM" id="CLU_047251_0_1_7"/>
<accession>Q30QY2</accession>
<comment type="caution">
    <text evidence="4">Lacks conserved residue(s) required for the propagation of feature annotation.</text>
</comment>
<dbReference type="InterPro" id="IPR050301">
    <property type="entry name" value="NTE"/>
</dbReference>
<evidence type="ECO:0000256" key="3">
    <source>
        <dbReference type="ARBA" id="ARBA00023098"/>
    </source>
</evidence>
<evidence type="ECO:0000256" key="4">
    <source>
        <dbReference type="PROSITE-ProRule" id="PRU01161"/>
    </source>
</evidence>
<feature type="domain" description="PNPLA" evidence="5">
    <location>
        <begin position="11"/>
        <end position="169"/>
    </location>
</feature>
<reference evidence="6 7" key="1">
    <citation type="journal article" date="2008" name="Appl. Environ. Microbiol.">
        <title>Genome of the epsilonproteobacterial chemolithoautotroph Sulfurimonas denitrificans.</title>
        <authorList>
            <person name="Sievert S.M."/>
            <person name="Scott K.M."/>
            <person name="Klotz M.G."/>
            <person name="Chain P.S.G."/>
            <person name="Hauser L.J."/>
            <person name="Hemp J."/>
            <person name="Huegler M."/>
            <person name="Land M."/>
            <person name="Lapidus A."/>
            <person name="Larimer F.W."/>
            <person name="Lucas S."/>
            <person name="Malfatti S.A."/>
            <person name="Meyer F."/>
            <person name="Paulsen I.T."/>
            <person name="Ren Q."/>
            <person name="Simon J."/>
            <person name="Bailey K."/>
            <person name="Diaz E."/>
            <person name="Fitzpatrick K.A."/>
            <person name="Glover B."/>
            <person name="Gwatney N."/>
            <person name="Korajkic A."/>
            <person name="Long A."/>
            <person name="Mobberley J.M."/>
            <person name="Pantry S.N."/>
            <person name="Pazder G."/>
            <person name="Peterson S."/>
            <person name="Quintanilla J.D."/>
            <person name="Sprinkle R."/>
            <person name="Stephens J."/>
            <person name="Thomas P."/>
            <person name="Vaughn R."/>
            <person name="Weber M.J."/>
            <person name="Wooten L.L."/>
        </authorList>
    </citation>
    <scope>NUCLEOTIDE SEQUENCE [LARGE SCALE GENOMIC DNA]</scope>
    <source>
        <strain evidence="7">ATCC 33889 / DSM 1251</strain>
    </source>
</reference>
<keyword evidence="1 4" id="KW-0378">Hydrolase</keyword>
<dbReference type="PANTHER" id="PTHR14226">
    <property type="entry name" value="NEUROPATHY TARGET ESTERASE/SWISS CHEESE D.MELANOGASTER"/>
    <property type="match status" value="1"/>
</dbReference>
<dbReference type="InterPro" id="IPR016035">
    <property type="entry name" value="Acyl_Trfase/lysoPLipase"/>
</dbReference>
<keyword evidence="7" id="KW-1185">Reference proteome</keyword>
<feature type="short sequence motif" description="DGA/G" evidence="4">
    <location>
        <begin position="156"/>
        <end position="158"/>
    </location>
</feature>
<dbReference type="GO" id="GO:0016042">
    <property type="term" value="P:lipid catabolic process"/>
    <property type="evidence" value="ECO:0007669"/>
    <property type="project" value="UniProtKB-UniRule"/>
</dbReference>
<protein>
    <submittedName>
        <fullName evidence="6">Patatin</fullName>
    </submittedName>
</protein>
<proteinExistence type="predicted"/>
<dbReference type="Proteomes" id="UP000002714">
    <property type="component" value="Chromosome"/>
</dbReference>
<dbReference type="InterPro" id="IPR002641">
    <property type="entry name" value="PNPLA_dom"/>
</dbReference>
<organism evidence="6 7">
    <name type="scientific">Sulfurimonas denitrificans (strain ATCC 33889 / DSM 1251)</name>
    <name type="common">Thiomicrospira denitrificans (strain ATCC 33889 / DSM 1251)</name>
    <dbReference type="NCBI Taxonomy" id="326298"/>
    <lineage>
        <taxon>Bacteria</taxon>
        <taxon>Pseudomonadati</taxon>
        <taxon>Campylobacterota</taxon>
        <taxon>Epsilonproteobacteria</taxon>
        <taxon>Campylobacterales</taxon>
        <taxon>Sulfurimonadaceae</taxon>
        <taxon>Sulfurimonas</taxon>
    </lineage>
</organism>
<dbReference type="PANTHER" id="PTHR14226:SF29">
    <property type="entry name" value="NEUROPATHY TARGET ESTERASE SWS"/>
    <property type="match status" value="1"/>
</dbReference>
<sequence>MKNLKGKKVALALGGGSVLGGVHVGVLKALEEYGVDIKYISGTSAGGIIASLYAFGKSPKEIERIVLNFEWKNLVTLTLSKFAILSNEKIGEMIKENIGDTNIEDSKIPLSMIATDITDGKKILLEKGSTSVAVMATTCVPGIFIPVELDGRLLVDGGILENVPLSCIIEKDVDLIIGVDLVCAHSHKKPQNIIEVLYNSFNFLVKANKLIHSKEADIIIKPDLSNYNAIDLAQMRELIEIGYKETRKMMKNL</sequence>
<dbReference type="STRING" id="326298.Suden_1321"/>
<dbReference type="PROSITE" id="PS51635">
    <property type="entry name" value="PNPLA"/>
    <property type="match status" value="1"/>
</dbReference>
<keyword evidence="3 4" id="KW-0443">Lipid metabolism</keyword>
<dbReference type="SUPFAM" id="SSF52151">
    <property type="entry name" value="FabD/lysophospholipase-like"/>
    <property type="match status" value="1"/>
</dbReference>
<dbReference type="Pfam" id="PF01734">
    <property type="entry name" value="Patatin"/>
    <property type="match status" value="1"/>
</dbReference>
<feature type="short sequence motif" description="GXSXG" evidence="4">
    <location>
        <begin position="42"/>
        <end position="46"/>
    </location>
</feature>
<evidence type="ECO:0000256" key="2">
    <source>
        <dbReference type="ARBA" id="ARBA00022963"/>
    </source>
</evidence>
<evidence type="ECO:0000313" key="7">
    <source>
        <dbReference type="Proteomes" id="UP000002714"/>
    </source>
</evidence>
<feature type="active site" description="Nucleophile" evidence="4">
    <location>
        <position position="44"/>
    </location>
</feature>
<evidence type="ECO:0000259" key="5">
    <source>
        <dbReference type="PROSITE" id="PS51635"/>
    </source>
</evidence>
<dbReference type="RefSeq" id="WP_011372951.1">
    <property type="nucleotide sequence ID" value="NC_007575.1"/>
</dbReference>
<feature type="active site" description="Proton acceptor" evidence="4">
    <location>
        <position position="156"/>
    </location>
</feature>
<dbReference type="AlphaFoldDB" id="Q30QY2"/>